<name>A0ABC9VY48_GRUJA</name>
<keyword evidence="2" id="KW-1185">Reference proteome</keyword>
<reference evidence="1 2" key="1">
    <citation type="submission" date="2024-06" db="EMBL/GenBank/DDBJ databases">
        <title>The draft genome of Grus japonensis, version 3.</title>
        <authorList>
            <person name="Nabeshima K."/>
            <person name="Suzuki S."/>
            <person name="Onuma M."/>
        </authorList>
    </citation>
    <scope>NUCLEOTIDE SEQUENCE [LARGE SCALE GENOMIC DNA]</scope>
    <source>
        <strain evidence="1 2">451A</strain>
    </source>
</reference>
<organism evidence="1 2">
    <name type="scientific">Grus japonensis</name>
    <name type="common">Japanese crane</name>
    <name type="synonym">Red-crowned crane</name>
    <dbReference type="NCBI Taxonomy" id="30415"/>
    <lineage>
        <taxon>Eukaryota</taxon>
        <taxon>Metazoa</taxon>
        <taxon>Chordata</taxon>
        <taxon>Craniata</taxon>
        <taxon>Vertebrata</taxon>
        <taxon>Euteleostomi</taxon>
        <taxon>Archelosauria</taxon>
        <taxon>Archosauria</taxon>
        <taxon>Dinosauria</taxon>
        <taxon>Saurischia</taxon>
        <taxon>Theropoda</taxon>
        <taxon>Coelurosauria</taxon>
        <taxon>Aves</taxon>
        <taxon>Neognathae</taxon>
        <taxon>Neoaves</taxon>
        <taxon>Gruiformes</taxon>
        <taxon>Gruidae</taxon>
        <taxon>Grus</taxon>
    </lineage>
</organism>
<evidence type="ECO:0000313" key="2">
    <source>
        <dbReference type="Proteomes" id="UP001623348"/>
    </source>
</evidence>
<dbReference type="AlphaFoldDB" id="A0ABC9VY48"/>
<protein>
    <submittedName>
        <fullName evidence="1">Uncharacterized protein</fullName>
    </submittedName>
</protein>
<evidence type="ECO:0000313" key="1">
    <source>
        <dbReference type="EMBL" id="GAB0177763.1"/>
    </source>
</evidence>
<sequence length="69" mass="8162">MYLAFYKRKHSPRISHLLVHGATSFERRKRKKKLRRGTEKTSCIWKPVGILAVTQFFLPSFLCPAMRLQ</sequence>
<dbReference type="EMBL" id="BAAFJT010000001">
    <property type="protein sequence ID" value="GAB0177763.1"/>
    <property type="molecule type" value="Genomic_DNA"/>
</dbReference>
<accession>A0ABC9VY48</accession>
<proteinExistence type="predicted"/>
<comment type="caution">
    <text evidence="1">The sequence shown here is derived from an EMBL/GenBank/DDBJ whole genome shotgun (WGS) entry which is preliminary data.</text>
</comment>
<gene>
    <name evidence="1" type="ORF">GRJ2_000241600</name>
</gene>
<dbReference type="Proteomes" id="UP001623348">
    <property type="component" value="Unassembled WGS sequence"/>
</dbReference>